<gene>
    <name evidence="7" type="primary">soxX</name>
    <name evidence="7" type="ORF">NJU99_12265</name>
</gene>
<dbReference type="NCBIfam" id="TIGR04485">
    <property type="entry name" value="thiosulf_SoxX"/>
    <property type="match status" value="1"/>
</dbReference>
<dbReference type="EMBL" id="CP100595">
    <property type="protein sequence ID" value="UTJ06018.1"/>
    <property type="molecule type" value="Genomic_DNA"/>
</dbReference>
<reference evidence="7" key="1">
    <citation type="submission" date="2022-07" db="EMBL/GenBank/DDBJ databases">
        <title>Arcobacter roscoffensis sp. nov., a marine bacterium isolated from coastal seawater collected from Roscoff, France.</title>
        <authorList>
            <person name="Pascual J."/>
            <person name="Lepeaux C."/>
            <person name="Methner A."/>
            <person name="Overmann J."/>
        </authorList>
    </citation>
    <scope>NUCLEOTIDE SEQUENCE</scope>
    <source>
        <strain evidence="7">ARW1-2F2</strain>
    </source>
</reference>
<dbReference type="Gene3D" id="1.10.760.10">
    <property type="entry name" value="Cytochrome c-like domain"/>
    <property type="match status" value="1"/>
</dbReference>
<dbReference type="Proteomes" id="UP001060012">
    <property type="component" value="Chromosome"/>
</dbReference>
<evidence type="ECO:0000256" key="1">
    <source>
        <dbReference type="ARBA" id="ARBA00022617"/>
    </source>
</evidence>
<sequence length="116" mass="12543">MKIVKKLLIASALSTVCFTGAVANDALIKQGKEIFMTKNKGNCLACHGIKGMNVDGPGSMGPELQALQYWPDEALYDKVYDPYTTNPISAMPAFGKNGWLSDSEIKAVVAFLKTIK</sequence>
<evidence type="ECO:0000256" key="2">
    <source>
        <dbReference type="ARBA" id="ARBA00022723"/>
    </source>
</evidence>
<accession>A0ABY5E4L8</accession>
<dbReference type="RefSeq" id="WP_254576199.1">
    <property type="nucleotide sequence ID" value="NZ_CP100595.1"/>
</dbReference>
<dbReference type="PROSITE" id="PS51007">
    <property type="entry name" value="CYTC"/>
    <property type="match status" value="1"/>
</dbReference>
<protein>
    <submittedName>
        <fullName evidence="7">Sulfur oxidation c-type cytochrome SoxX</fullName>
    </submittedName>
</protein>
<keyword evidence="2 4" id="KW-0479">Metal-binding</keyword>
<dbReference type="InterPro" id="IPR030999">
    <property type="entry name" value="Thiosulf_SoxX"/>
</dbReference>
<keyword evidence="8" id="KW-1185">Reference proteome</keyword>
<feature type="signal peptide" evidence="5">
    <location>
        <begin position="1"/>
        <end position="23"/>
    </location>
</feature>
<organism evidence="7 8">
    <name type="scientific">Arcobacter roscoffensis</name>
    <dbReference type="NCBI Taxonomy" id="2961520"/>
    <lineage>
        <taxon>Bacteria</taxon>
        <taxon>Pseudomonadati</taxon>
        <taxon>Campylobacterota</taxon>
        <taxon>Epsilonproteobacteria</taxon>
        <taxon>Campylobacterales</taxon>
        <taxon>Arcobacteraceae</taxon>
        <taxon>Arcobacter</taxon>
    </lineage>
</organism>
<name>A0ABY5E4L8_9BACT</name>
<evidence type="ECO:0000256" key="3">
    <source>
        <dbReference type="ARBA" id="ARBA00023004"/>
    </source>
</evidence>
<dbReference type="SUPFAM" id="SSF46626">
    <property type="entry name" value="Cytochrome c"/>
    <property type="match status" value="1"/>
</dbReference>
<proteinExistence type="predicted"/>
<feature type="domain" description="Cytochrome c" evidence="6">
    <location>
        <begin position="26"/>
        <end position="116"/>
    </location>
</feature>
<keyword evidence="5" id="KW-0732">Signal</keyword>
<keyword evidence="1 4" id="KW-0349">Heme</keyword>
<feature type="chain" id="PRO_5046054084" evidence="5">
    <location>
        <begin position="24"/>
        <end position="116"/>
    </location>
</feature>
<evidence type="ECO:0000256" key="4">
    <source>
        <dbReference type="PROSITE-ProRule" id="PRU00433"/>
    </source>
</evidence>
<evidence type="ECO:0000256" key="5">
    <source>
        <dbReference type="SAM" id="SignalP"/>
    </source>
</evidence>
<keyword evidence="3 4" id="KW-0408">Iron</keyword>
<evidence type="ECO:0000259" key="6">
    <source>
        <dbReference type="PROSITE" id="PS51007"/>
    </source>
</evidence>
<evidence type="ECO:0000313" key="8">
    <source>
        <dbReference type="Proteomes" id="UP001060012"/>
    </source>
</evidence>
<evidence type="ECO:0000313" key="7">
    <source>
        <dbReference type="EMBL" id="UTJ06018.1"/>
    </source>
</evidence>
<dbReference type="InterPro" id="IPR009056">
    <property type="entry name" value="Cyt_c-like_dom"/>
</dbReference>
<dbReference type="Pfam" id="PF13442">
    <property type="entry name" value="Cytochrome_CBB3"/>
    <property type="match status" value="1"/>
</dbReference>
<dbReference type="InterPro" id="IPR036909">
    <property type="entry name" value="Cyt_c-like_dom_sf"/>
</dbReference>